<keyword evidence="4" id="KW-1185">Reference proteome</keyword>
<evidence type="ECO:0000313" key="5">
    <source>
        <dbReference type="Proteomes" id="UP000198549"/>
    </source>
</evidence>
<reference evidence="3 5" key="1">
    <citation type="submission" date="2016-10" db="EMBL/GenBank/DDBJ databases">
        <authorList>
            <person name="de Groot N.N."/>
        </authorList>
    </citation>
    <scope>NUCLEOTIDE SEQUENCE [LARGE SCALE GENOMIC DNA]</scope>
    <source>
        <strain evidence="3 5">BS3776</strain>
    </source>
</reference>
<protein>
    <submittedName>
        <fullName evidence="3">Uncharacterized protein</fullName>
    </submittedName>
</protein>
<evidence type="ECO:0000313" key="3">
    <source>
        <dbReference type="EMBL" id="SDP38789.1"/>
    </source>
</evidence>
<accession>A0A1H0SBA7</accession>
<dbReference type="EMBL" id="VZPS01000003">
    <property type="protein sequence ID" value="KAB0487195.1"/>
    <property type="molecule type" value="Genomic_DNA"/>
</dbReference>
<evidence type="ECO:0000313" key="2">
    <source>
        <dbReference type="EMBL" id="OLU04600.1"/>
    </source>
</evidence>
<dbReference type="Proteomes" id="UP000198549">
    <property type="component" value="Chromosome I"/>
</dbReference>
<dbReference type="AlphaFoldDB" id="A0A1H0SBA7"/>
<reference evidence="4" key="2">
    <citation type="submission" date="2017-01" db="EMBL/GenBank/DDBJ databases">
        <authorList>
            <person name="Poblete-Castro I."/>
        </authorList>
    </citation>
    <scope>NUCLEOTIDE SEQUENCE [LARGE SCALE GENOMIC DNA]</scope>
    <source>
        <strain evidence="4">DSM 18361 / CCUG 53116 / MT1</strain>
    </source>
</reference>
<evidence type="ECO:0000313" key="1">
    <source>
        <dbReference type="EMBL" id="KAB0487195.1"/>
    </source>
</evidence>
<reference evidence="1 6" key="4">
    <citation type="submission" date="2019-09" db="EMBL/GenBank/DDBJ databases">
        <title>Draft genome sequences of 48 bacterial type strains from the CCUG.</title>
        <authorList>
            <person name="Tunovic T."/>
            <person name="Pineiro-Iglesias B."/>
            <person name="Unosson C."/>
            <person name="Inganas E."/>
            <person name="Ohlen M."/>
            <person name="Cardew S."/>
            <person name="Jensie-Markopoulos S."/>
            <person name="Salva-Serra F."/>
            <person name="Jaen-Luchoro D."/>
            <person name="Karlsson R."/>
            <person name="Svensson-Stadler L."/>
            <person name="Chun J."/>
            <person name="Moore E."/>
        </authorList>
    </citation>
    <scope>NUCLEOTIDE SEQUENCE [LARGE SCALE GENOMIC DNA]</scope>
    <source>
        <strain evidence="1 6">CCUG 53116</strain>
    </source>
</reference>
<organism evidence="3 5">
    <name type="scientific">Pseudomonas reinekei</name>
    <dbReference type="NCBI Taxonomy" id="395598"/>
    <lineage>
        <taxon>Bacteria</taxon>
        <taxon>Pseudomonadati</taxon>
        <taxon>Pseudomonadota</taxon>
        <taxon>Gammaproteobacteria</taxon>
        <taxon>Pseudomonadales</taxon>
        <taxon>Pseudomonadaceae</taxon>
        <taxon>Pseudomonas</taxon>
    </lineage>
</organism>
<dbReference type="EMBL" id="LT629709">
    <property type="protein sequence ID" value="SDP38789.1"/>
    <property type="molecule type" value="Genomic_DNA"/>
</dbReference>
<dbReference type="EMBL" id="MSTQ01000003">
    <property type="protein sequence ID" value="OLU04600.1"/>
    <property type="molecule type" value="Genomic_DNA"/>
</dbReference>
<sequence>MKHTVMGVRDGDDFASYEKTLPILSGELAALMDWKTEEDYVYDYKLTEKQINEIERICAISLPHNLTLFLTCSDN</sequence>
<reference evidence="2" key="3">
    <citation type="submission" date="2017-01" db="EMBL/GenBank/DDBJ databases">
        <authorList>
            <person name="Mah S.A."/>
            <person name="Swanson W.J."/>
            <person name="Moy G.W."/>
            <person name="Vacquier V.D."/>
        </authorList>
    </citation>
    <scope>NUCLEOTIDE SEQUENCE [LARGE SCALE GENOMIC DNA]</scope>
    <source>
        <strain evidence="2">MT1</strain>
    </source>
</reference>
<dbReference type="Proteomes" id="UP000460142">
    <property type="component" value="Unassembled WGS sequence"/>
</dbReference>
<name>A0A1H0SBA7_PSERE</name>
<dbReference type="OrthoDB" id="7001878at2"/>
<dbReference type="Proteomes" id="UP000186756">
    <property type="component" value="Unassembled WGS sequence"/>
</dbReference>
<gene>
    <name evidence="2" type="ORF">BVK86_04840</name>
    <name evidence="1" type="ORF">F7R15_04850</name>
    <name evidence="3" type="ORF">SAMN04490202_4013</name>
</gene>
<evidence type="ECO:0000313" key="4">
    <source>
        <dbReference type="Proteomes" id="UP000186756"/>
    </source>
</evidence>
<evidence type="ECO:0000313" key="6">
    <source>
        <dbReference type="Proteomes" id="UP000460142"/>
    </source>
</evidence>
<proteinExistence type="predicted"/>